<dbReference type="Proteomes" id="UP000246800">
    <property type="component" value="Unassembled WGS sequence"/>
</dbReference>
<evidence type="ECO:0000256" key="8">
    <source>
        <dbReference type="ARBA" id="ARBA00025422"/>
    </source>
</evidence>
<evidence type="ECO:0000313" key="13">
    <source>
        <dbReference type="EMBL" id="QQM98227.1"/>
    </source>
</evidence>
<gene>
    <name evidence="12" type="primary">icaD</name>
    <name evidence="12" type="ORF">DD902_00135</name>
    <name evidence="14" type="ORF">DV961_04040</name>
    <name evidence="13" type="ORF">JGZ15_00640</name>
</gene>
<evidence type="ECO:0000256" key="5">
    <source>
        <dbReference type="ARBA" id="ARBA00022692"/>
    </source>
</evidence>
<dbReference type="EMBL" id="QEIT01000004">
    <property type="protein sequence ID" value="PWZ77291.1"/>
    <property type="molecule type" value="Genomic_DNA"/>
</dbReference>
<evidence type="ECO:0000313" key="17">
    <source>
        <dbReference type="Proteomes" id="UP000595859"/>
    </source>
</evidence>
<reference evidence="16" key="3">
    <citation type="journal article" date="2018" name="Vet. Microbiol.">
        <title>Molecular epidemiology of methicillin-resistant staphylococci amongst veterinary personnel, personnel-owned pets, patients and the hospital environment of two companion animal veterinary hospitals.</title>
        <authorList>
            <person name="Worthing K.A."/>
            <person name="Brown J."/>
            <person name="Gerber L."/>
            <person name="Abraham S."/>
            <person name="Trott D."/>
            <person name="Norris J.M."/>
        </authorList>
    </citation>
    <scope>NUCLEOTIDE SEQUENCE [LARGE SCALE GENOMIC DNA]</scope>
    <source>
        <strain evidence="16">ST496-2</strain>
    </source>
</reference>
<evidence type="ECO:0000256" key="9">
    <source>
        <dbReference type="ARBA" id="ARBA00030130"/>
    </source>
</evidence>
<dbReference type="EMBL" id="CP066884">
    <property type="protein sequence ID" value="QQM98227.1"/>
    <property type="molecule type" value="Genomic_DNA"/>
</dbReference>
<dbReference type="InterPro" id="IPR020510">
    <property type="entry name" value="IcaD"/>
</dbReference>
<dbReference type="RefSeq" id="WP_037542099.1">
    <property type="nucleotide sequence ID" value="NZ_BAAFHR010000002.1"/>
</dbReference>
<accession>A0A2P5J9M2</accession>
<dbReference type="Proteomes" id="UP000256409">
    <property type="component" value="Unassembled WGS sequence"/>
</dbReference>
<evidence type="ECO:0000256" key="3">
    <source>
        <dbReference type="ARBA" id="ARBA00014524"/>
    </source>
</evidence>
<feature type="transmembrane region" description="Helical" evidence="11">
    <location>
        <begin position="71"/>
        <end position="95"/>
    </location>
</feature>
<name>A0A2P5J9M2_STAPS</name>
<evidence type="ECO:0000313" key="14">
    <source>
        <dbReference type="EMBL" id="REA82909.1"/>
    </source>
</evidence>
<organism evidence="12 15">
    <name type="scientific">Staphylococcus pseudintermedius</name>
    <dbReference type="NCBI Taxonomy" id="283734"/>
    <lineage>
        <taxon>Bacteria</taxon>
        <taxon>Bacillati</taxon>
        <taxon>Bacillota</taxon>
        <taxon>Bacilli</taxon>
        <taxon>Bacillales</taxon>
        <taxon>Staphylococcaceae</taxon>
        <taxon>Staphylococcus</taxon>
        <taxon>Staphylococcus intermedius group</taxon>
    </lineage>
</organism>
<evidence type="ECO:0000256" key="1">
    <source>
        <dbReference type="ARBA" id="ARBA00004651"/>
    </source>
</evidence>
<evidence type="ECO:0000256" key="6">
    <source>
        <dbReference type="ARBA" id="ARBA00022989"/>
    </source>
</evidence>
<reference evidence="12 15" key="1">
    <citation type="journal article" date="2018" name="Vet. Microbiol.">
        <title>Clonal diversity and geographic distribution of methicillin-resistant Staphylococcus pseudintermedius from Australian animals: Discovery of novel sequence types.</title>
        <authorList>
            <person name="Worthing K.A."/>
            <person name="Abraham S."/>
            <person name="Coombs G.W."/>
            <person name="Pang S."/>
            <person name="Saputra S."/>
            <person name="Jordan D."/>
            <person name="Trott D.J."/>
            <person name="Norris J.M."/>
        </authorList>
    </citation>
    <scope>NUCLEOTIDE SEQUENCE [LARGE SCALE GENOMIC DNA]</scope>
    <source>
        <strain evidence="12 15">ST525 1</strain>
    </source>
</reference>
<dbReference type="EMBL" id="QQPC01000018">
    <property type="protein sequence ID" value="REA82909.1"/>
    <property type="molecule type" value="Genomic_DNA"/>
</dbReference>
<keyword evidence="5 11" id="KW-0812">Transmembrane</keyword>
<evidence type="ECO:0000313" key="15">
    <source>
        <dbReference type="Proteomes" id="UP000246800"/>
    </source>
</evidence>
<dbReference type="AlphaFoldDB" id="A0A2P5J9M2"/>
<evidence type="ECO:0000256" key="4">
    <source>
        <dbReference type="ARBA" id="ARBA00022475"/>
    </source>
</evidence>
<reference evidence="13 17" key="4">
    <citation type="submission" date="2020-12" db="EMBL/GenBank/DDBJ databases">
        <title>Whole genome sequencing and de novo assembly of Staphylococcus pseudintermedius: a novel pangenome approach to unravel pathogenesis of canine pyoderma.</title>
        <authorList>
            <person name="Ferrer L."/>
            <person name="Perez D."/>
            <person name="Fonticoba R."/>
            <person name="Vines J."/>
            <person name="Fabregas N."/>
            <person name="Madronero S."/>
            <person name="Meroni G."/>
            <person name="Martino P."/>
            <person name="Martinez S."/>
            <person name="Cusco A."/>
            <person name="Migura L."/>
            <person name="Francino O."/>
        </authorList>
    </citation>
    <scope>NUCLEOTIDE SEQUENCE [LARGE SCALE GENOMIC DNA]</scope>
    <source>
        <strain evidence="13 17">HSP080</strain>
    </source>
</reference>
<evidence type="ECO:0000256" key="7">
    <source>
        <dbReference type="ARBA" id="ARBA00023136"/>
    </source>
</evidence>
<evidence type="ECO:0000256" key="2">
    <source>
        <dbReference type="ARBA" id="ARBA00006797"/>
    </source>
</evidence>
<evidence type="ECO:0000256" key="11">
    <source>
        <dbReference type="SAM" id="Phobius"/>
    </source>
</evidence>
<sequence>MVKSRQRKKRLKHSILNLIREVIIFCFSISLWLYCLIAFILIIGSLLRISAHSVLLIRTVLNIEPDSMNQIFVKMAIFIVIITMIFTTSICVHLYRNKKEGINDGKFL</sequence>
<protein>
    <recommendedName>
        <fullName evidence="3">Poly-beta-1,6-N-acetyl-D-glucosamine synthesis protein IcaD</fullName>
    </recommendedName>
    <alternativeName>
        <fullName evidence="9">Biofilm polysaccharide intercellular adhesin synthesis protein IcaD</fullName>
    </alternativeName>
    <alternativeName>
        <fullName evidence="10">Intercellular adhesion protein D</fullName>
    </alternativeName>
</protein>
<feature type="transmembrane region" description="Helical" evidence="11">
    <location>
        <begin position="21"/>
        <end position="51"/>
    </location>
</feature>
<dbReference type="Proteomes" id="UP000595859">
    <property type="component" value="Chromosome"/>
</dbReference>
<proteinExistence type="inferred from homology"/>
<evidence type="ECO:0000313" key="16">
    <source>
        <dbReference type="Proteomes" id="UP000256409"/>
    </source>
</evidence>
<dbReference type="OrthoDB" id="2413531at2"/>
<keyword evidence="7 11" id="KW-0472">Membrane</keyword>
<dbReference type="NCBIfam" id="TIGR03932">
    <property type="entry name" value="PIA_icaD"/>
    <property type="match status" value="1"/>
</dbReference>
<comment type="similarity">
    <text evidence="2">Belongs to the IcaD family.</text>
</comment>
<reference evidence="14" key="2">
    <citation type="journal article" date="2018" name="Vet. Microbiol.">
        <title>Methicillin-resistant staphylococci amongst veterinary personnel, personnel-owned pets, patients and the hospital environment of two small animal veterinary hospitals.</title>
        <authorList>
            <person name="Worthing K.A."/>
            <person name="Brown J."/>
            <person name="Gerber L."/>
            <person name="Abraham S."/>
            <person name="Trott D."/>
            <person name="Norris J.M."/>
        </authorList>
    </citation>
    <scope>NUCLEOTIDE SEQUENCE</scope>
    <source>
        <strain evidence="14">ST496-2</strain>
    </source>
</reference>
<keyword evidence="6 11" id="KW-1133">Transmembrane helix</keyword>
<keyword evidence="4" id="KW-1003">Cell membrane</keyword>
<dbReference type="GO" id="GO:0005886">
    <property type="term" value="C:plasma membrane"/>
    <property type="evidence" value="ECO:0007669"/>
    <property type="project" value="UniProtKB-SubCell"/>
</dbReference>
<comment type="function">
    <text evidence="8">Necessary for the synthesis of poly-beta-1,6-N-acetyl-D-glucosamine (PNAG, also referred to as PIA), a biofilm adhesin polysaccharide. Is required for full IcaA N-acetylglucosaminyltransferase activity.</text>
</comment>
<comment type="subcellular location">
    <subcellularLocation>
        <location evidence="1">Cell membrane</location>
        <topology evidence="1">Multi-pass membrane protein</topology>
    </subcellularLocation>
</comment>
<evidence type="ECO:0000313" key="12">
    <source>
        <dbReference type="EMBL" id="PWZ77291.1"/>
    </source>
</evidence>
<evidence type="ECO:0000256" key="10">
    <source>
        <dbReference type="ARBA" id="ARBA00030190"/>
    </source>
</evidence>